<protein>
    <recommendedName>
        <fullName evidence="6">Flavin-containing monooxygenase</fullName>
        <ecNumber evidence="6">1.-.-.-</ecNumber>
    </recommendedName>
</protein>
<keyword evidence="6" id="KW-0503">Monooxygenase</keyword>
<keyword evidence="3 6" id="KW-0274">FAD</keyword>
<gene>
    <name evidence="7" type="ORF">ODALV1_LOCUS21438</name>
</gene>
<dbReference type="InterPro" id="IPR050346">
    <property type="entry name" value="FMO-like"/>
</dbReference>
<organism evidence="7 8">
    <name type="scientific">Orchesella dallaii</name>
    <dbReference type="NCBI Taxonomy" id="48710"/>
    <lineage>
        <taxon>Eukaryota</taxon>
        <taxon>Metazoa</taxon>
        <taxon>Ecdysozoa</taxon>
        <taxon>Arthropoda</taxon>
        <taxon>Hexapoda</taxon>
        <taxon>Collembola</taxon>
        <taxon>Entomobryomorpha</taxon>
        <taxon>Entomobryoidea</taxon>
        <taxon>Orchesellidae</taxon>
        <taxon>Orchesellinae</taxon>
        <taxon>Orchesella</taxon>
    </lineage>
</organism>
<evidence type="ECO:0000256" key="4">
    <source>
        <dbReference type="ARBA" id="ARBA00022857"/>
    </source>
</evidence>
<keyword evidence="2 6" id="KW-0285">Flavoprotein</keyword>
<dbReference type="InterPro" id="IPR000960">
    <property type="entry name" value="Flavin_mOase"/>
</dbReference>
<comment type="caution">
    <text evidence="7">The sequence shown here is derived from an EMBL/GenBank/DDBJ whole genome shotgun (WGS) entry which is preliminary data.</text>
</comment>
<name>A0ABP1RDW2_9HEXA</name>
<evidence type="ECO:0000313" key="7">
    <source>
        <dbReference type="EMBL" id="CAL8126528.1"/>
    </source>
</evidence>
<evidence type="ECO:0000256" key="3">
    <source>
        <dbReference type="ARBA" id="ARBA00022827"/>
    </source>
</evidence>
<dbReference type="PANTHER" id="PTHR23023">
    <property type="entry name" value="DIMETHYLANILINE MONOOXYGENASE"/>
    <property type="match status" value="1"/>
</dbReference>
<keyword evidence="5 6" id="KW-0560">Oxidoreductase</keyword>
<reference evidence="7 8" key="1">
    <citation type="submission" date="2024-08" db="EMBL/GenBank/DDBJ databases">
        <authorList>
            <person name="Cucini C."/>
            <person name="Frati F."/>
        </authorList>
    </citation>
    <scope>NUCLEOTIDE SEQUENCE [LARGE SCALE GENOMIC DNA]</scope>
</reference>
<dbReference type="PRINTS" id="PR00370">
    <property type="entry name" value="FMOXYGENASE"/>
</dbReference>
<accession>A0ABP1RDW2</accession>
<keyword evidence="4" id="KW-0521">NADP</keyword>
<comment type="cofactor">
    <cofactor evidence="6">
        <name>FAD</name>
        <dbReference type="ChEBI" id="CHEBI:57692"/>
    </cofactor>
</comment>
<dbReference type="Pfam" id="PF00743">
    <property type="entry name" value="FMO-like"/>
    <property type="match status" value="2"/>
</dbReference>
<sequence>MLKSLLRKRIYETKIVMNKKRVCITGAGAAGLIALRHVREDPDLEGCIFEQTNSVGGIWKYVDKTGNDEYGIPIHSTAYKGLRTNLPKEIMGYLDYKFPDSEHSYINHEEVFNYFKTFADSYKLLEDIHFTTRVINIQPNVIPEQPEWKVTTENLTTRLTTEHFFDSIIVCNGHYTKPYLPNITNLKSFKGEIFHSRDYRTPNIFLGKRVIVLGAGPSAIDISIELVEFASQVILSCNESRCAMPNKILIHSPVTSAKENSFITATGNEIECDVLLLCSGYVYDFPFLSPDCGITVEEGKYIYPLYRHMINAMFPTMILIGIPFTVCPFPQFDCQIRYFLQVIKGKLTLPSKDEMLQEIKKEERERLENKVPLKHSHKFGDKQWEYNIQLAKEAGFLNLIQPVIQKVYDRAGLRRLNAPANYKHDHVTIIDRETFEYVEDLHTPMK</sequence>
<evidence type="ECO:0000313" key="8">
    <source>
        <dbReference type="Proteomes" id="UP001642540"/>
    </source>
</evidence>
<dbReference type="Gene3D" id="3.50.50.60">
    <property type="entry name" value="FAD/NAD(P)-binding domain"/>
    <property type="match status" value="2"/>
</dbReference>
<dbReference type="SUPFAM" id="SSF51905">
    <property type="entry name" value="FAD/NAD(P)-binding domain"/>
    <property type="match status" value="2"/>
</dbReference>
<evidence type="ECO:0000256" key="6">
    <source>
        <dbReference type="RuleBase" id="RU361177"/>
    </source>
</evidence>
<evidence type="ECO:0000256" key="1">
    <source>
        <dbReference type="ARBA" id="ARBA00009183"/>
    </source>
</evidence>
<evidence type="ECO:0000256" key="2">
    <source>
        <dbReference type="ARBA" id="ARBA00022630"/>
    </source>
</evidence>
<proteinExistence type="inferred from homology"/>
<dbReference type="EC" id="1.-.-.-" evidence="6"/>
<evidence type="ECO:0000256" key="5">
    <source>
        <dbReference type="ARBA" id="ARBA00023002"/>
    </source>
</evidence>
<dbReference type="PIRSF" id="PIRSF000332">
    <property type="entry name" value="FMO"/>
    <property type="match status" value="1"/>
</dbReference>
<comment type="similarity">
    <text evidence="1 6">Belongs to the FMO family.</text>
</comment>
<dbReference type="EMBL" id="CAXLJM020000072">
    <property type="protein sequence ID" value="CAL8126528.1"/>
    <property type="molecule type" value="Genomic_DNA"/>
</dbReference>
<dbReference type="InterPro" id="IPR036188">
    <property type="entry name" value="FAD/NAD-bd_sf"/>
</dbReference>
<keyword evidence="8" id="KW-1185">Reference proteome</keyword>
<dbReference type="InterPro" id="IPR020946">
    <property type="entry name" value="Flavin_mOase-like"/>
</dbReference>
<dbReference type="Proteomes" id="UP001642540">
    <property type="component" value="Unassembled WGS sequence"/>
</dbReference>